<name>A0A172Z336_9PSED</name>
<proteinExistence type="predicted"/>
<dbReference type="Proteomes" id="UP000077829">
    <property type="component" value="Chromosome"/>
</dbReference>
<sequence length="111" mass="11850">MIKDSPNPPSDSTAFHAAAHRAINHYLNPSEKPEASAESHGVFTVREGLDVETLLVNASEDLASVQALASHLAFEVDGNPRSVVLGICRMLEGIQLMVEKTLSLNSSPTQA</sequence>
<organism evidence="1 2">
    <name type="scientific">Pseudomonas antarctica</name>
    <dbReference type="NCBI Taxonomy" id="219572"/>
    <lineage>
        <taxon>Bacteria</taxon>
        <taxon>Pseudomonadati</taxon>
        <taxon>Pseudomonadota</taxon>
        <taxon>Gammaproteobacteria</taxon>
        <taxon>Pseudomonadales</taxon>
        <taxon>Pseudomonadaceae</taxon>
        <taxon>Pseudomonas</taxon>
    </lineage>
</organism>
<dbReference type="Pfam" id="PF19619">
    <property type="entry name" value="DUF6124"/>
    <property type="match status" value="1"/>
</dbReference>
<dbReference type="PATRIC" id="fig|219572.3.peg.3633"/>
<dbReference type="AlphaFoldDB" id="A0A172Z336"/>
<protein>
    <recommendedName>
        <fullName evidence="3">DUF3077 domain-containing protein</fullName>
    </recommendedName>
</protein>
<reference evidence="1 2" key="1">
    <citation type="submission" date="2016-05" db="EMBL/GenBank/DDBJ databases">
        <title>Complete genome sequence of Pseudomonas antarctica PAMC 27494.</title>
        <authorList>
            <person name="Lee J."/>
        </authorList>
    </citation>
    <scope>NUCLEOTIDE SEQUENCE [LARGE SCALE GENOMIC DNA]</scope>
    <source>
        <strain evidence="1 2">PAMC 27494</strain>
    </source>
</reference>
<accession>A0A172Z336</accession>
<evidence type="ECO:0008006" key="3">
    <source>
        <dbReference type="Google" id="ProtNLM"/>
    </source>
</evidence>
<evidence type="ECO:0000313" key="1">
    <source>
        <dbReference type="EMBL" id="ANF86907.1"/>
    </source>
</evidence>
<dbReference type="EMBL" id="CP015600">
    <property type="protein sequence ID" value="ANF86907.1"/>
    <property type="molecule type" value="Genomic_DNA"/>
</dbReference>
<evidence type="ECO:0000313" key="2">
    <source>
        <dbReference type="Proteomes" id="UP000077829"/>
    </source>
</evidence>
<dbReference type="KEGG" id="panr:A7J50_3530"/>
<dbReference type="RefSeq" id="WP_064452961.1">
    <property type="nucleotide sequence ID" value="NZ_CP015600.1"/>
</dbReference>
<gene>
    <name evidence="1" type="ORF">A7J50_3530</name>
</gene>